<organism evidence="1 2">
    <name type="scientific">Holothuria leucospilota</name>
    <name type="common">Black long sea cucumber</name>
    <name type="synonym">Mertensiothuria leucospilota</name>
    <dbReference type="NCBI Taxonomy" id="206669"/>
    <lineage>
        <taxon>Eukaryota</taxon>
        <taxon>Metazoa</taxon>
        <taxon>Echinodermata</taxon>
        <taxon>Eleutherozoa</taxon>
        <taxon>Echinozoa</taxon>
        <taxon>Holothuroidea</taxon>
        <taxon>Aspidochirotacea</taxon>
        <taxon>Aspidochirotida</taxon>
        <taxon>Holothuriidae</taxon>
        <taxon>Holothuria</taxon>
    </lineage>
</organism>
<proteinExistence type="predicted"/>
<comment type="caution">
    <text evidence="1">The sequence shown here is derived from an EMBL/GenBank/DDBJ whole genome shotgun (WGS) entry which is preliminary data.</text>
</comment>
<evidence type="ECO:0000313" key="1">
    <source>
        <dbReference type="EMBL" id="KAJ8034904.1"/>
    </source>
</evidence>
<accession>A0A9Q1H6F0</accession>
<dbReference type="Proteomes" id="UP001152320">
    <property type="component" value="Chromosome 10"/>
</dbReference>
<gene>
    <name evidence="1" type="ORF">HOLleu_21929</name>
</gene>
<keyword evidence="2" id="KW-1185">Reference proteome</keyword>
<reference evidence="1" key="1">
    <citation type="submission" date="2021-10" db="EMBL/GenBank/DDBJ databases">
        <title>Tropical sea cucumber genome reveals ecological adaptation and Cuvierian tubules defense mechanism.</title>
        <authorList>
            <person name="Chen T."/>
        </authorList>
    </citation>
    <scope>NUCLEOTIDE SEQUENCE</scope>
    <source>
        <strain evidence="1">Nanhai2018</strain>
        <tissue evidence="1">Muscle</tissue>
    </source>
</reference>
<protein>
    <submittedName>
        <fullName evidence="1">Uncharacterized protein</fullName>
    </submittedName>
</protein>
<dbReference type="EMBL" id="JAIZAY010000010">
    <property type="protein sequence ID" value="KAJ8034904.1"/>
    <property type="molecule type" value="Genomic_DNA"/>
</dbReference>
<sequence>MISSYVGVRGDVSLEILVSPCTHFRILCCLNRRYIRRRASEKAVLGVGGSSKHIESGKHLQFVCITFSNCWPKDLLREDGGHLKAALCKQDSVCRPETFPVMLGILWLT</sequence>
<dbReference type="AlphaFoldDB" id="A0A9Q1H6F0"/>
<evidence type="ECO:0000313" key="2">
    <source>
        <dbReference type="Proteomes" id="UP001152320"/>
    </source>
</evidence>
<name>A0A9Q1H6F0_HOLLE</name>